<dbReference type="AlphaFoldDB" id="A0AAV7DZB0"/>
<comment type="caution">
    <text evidence="2">The sequence shown here is derived from an EMBL/GenBank/DDBJ whole genome shotgun (WGS) entry which is preliminary data.</text>
</comment>
<dbReference type="EMBL" id="JAINDJ010000007">
    <property type="protein sequence ID" value="KAG9441614.1"/>
    <property type="molecule type" value="Genomic_DNA"/>
</dbReference>
<sequence>MKLMKDVPSSLVLLSLLLLLLSLSTPGQCKSAAAMAGGECQVFAPALPKCSSNCAAFCTGVFREKLLKSACVEHDQSLCSCFIRCSAPPSPVTVKN</sequence>
<feature type="chain" id="PRO_5043451171" evidence="1">
    <location>
        <begin position="30"/>
        <end position="96"/>
    </location>
</feature>
<proteinExistence type="predicted"/>
<accession>A0AAV7DZB0</accession>
<reference evidence="2 3" key="1">
    <citation type="submission" date="2021-07" db="EMBL/GenBank/DDBJ databases">
        <title>The Aristolochia fimbriata genome: insights into angiosperm evolution, floral development and chemical biosynthesis.</title>
        <authorList>
            <person name="Jiao Y."/>
        </authorList>
    </citation>
    <scope>NUCLEOTIDE SEQUENCE [LARGE SCALE GENOMIC DNA]</scope>
    <source>
        <strain evidence="2">IBCAS-2021</strain>
        <tissue evidence="2">Leaf</tissue>
    </source>
</reference>
<evidence type="ECO:0000313" key="3">
    <source>
        <dbReference type="Proteomes" id="UP000825729"/>
    </source>
</evidence>
<name>A0AAV7DZB0_ARIFI</name>
<protein>
    <submittedName>
        <fullName evidence="2">Uncharacterized protein</fullName>
    </submittedName>
</protein>
<feature type="signal peptide" evidence="1">
    <location>
        <begin position="1"/>
        <end position="29"/>
    </location>
</feature>
<keyword evidence="3" id="KW-1185">Reference proteome</keyword>
<keyword evidence="1" id="KW-0732">Signal</keyword>
<gene>
    <name evidence="2" type="ORF">H6P81_017468</name>
</gene>
<evidence type="ECO:0000313" key="2">
    <source>
        <dbReference type="EMBL" id="KAG9441614.1"/>
    </source>
</evidence>
<organism evidence="2 3">
    <name type="scientific">Aristolochia fimbriata</name>
    <name type="common">White veined hardy Dutchman's pipe vine</name>
    <dbReference type="NCBI Taxonomy" id="158543"/>
    <lineage>
        <taxon>Eukaryota</taxon>
        <taxon>Viridiplantae</taxon>
        <taxon>Streptophyta</taxon>
        <taxon>Embryophyta</taxon>
        <taxon>Tracheophyta</taxon>
        <taxon>Spermatophyta</taxon>
        <taxon>Magnoliopsida</taxon>
        <taxon>Magnoliidae</taxon>
        <taxon>Piperales</taxon>
        <taxon>Aristolochiaceae</taxon>
        <taxon>Aristolochia</taxon>
    </lineage>
</organism>
<dbReference type="Proteomes" id="UP000825729">
    <property type="component" value="Unassembled WGS sequence"/>
</dbReference>
<evidence type="ECO:0000256" key="1">
    <source>
        <dbReference type="SAM" id="SignalP"/>
    </source>
</evidence>